<gene>
    <name evidence="1" type="ORF">AN2V17_34030</name>
</gene>
<sequence>MKIVMTENMKKIVNNLKSYHLIEQTIKIDEKYLQESPLNGINYDTIKTGSTNNIKSPVETIALRRIQKENRIKEYKNIIMELNDAMSILDEVEEKIIRLRDIEHHTWMQVEYHVNLSESQCKRIRKRGLSKMEEIIYHEQSTDENEAYLNIGL</sequence>
<keyword evidence="2" id="KW-1185">Reference proteome</keyword>
<protein>
    <submittedName>
        <fullName evidence="1">Uncharacterized protein</fullName>
    </submittedName>
</protein>
<name>A0ACB5UMH7_9FIRM</name>
<comment type="caution">
    <text evidence="1">The sequence shown here is derived from an EMBL/GenBank/DDBJ whole genome shotgun (WGS) entry which is preliminary data.</text>
</comment>
<dbReference type="EMBL" id="BTPU01000061">
    <property type="protein sequence ID" value="GMQ64166.1"/>
    <property type="molecule type" value="Genomic_DNA"/>
</dbReference>
<proteinExistence type="predicted"/>
<evidence type="ECO:0000313" key="1">
    <source>
        <dbReference type="EMBL" id="GMQ64166.1"/>
    </source>
</evidence>
<dbReference type="Proteomes" id="UP001374599">
    <property type="component" value="Unassembled WGS sequence"/>
</dbReference>
<organism evidence="1 2">
    <name type="scientific">Vallitalea maricola</name>
    <dbReference type="NCBI Taxonomy" id="3074433"/>
    <lineage>
        <taxon>Bacteria</taxon>
        <taxon>Bacillati</taxon>
        <taxon>Bacillota</taxon>
        <taxon>Clostridia</taxon>
        <taxon>Lachnospirales</taxon>
        <taxon>Vallitaleaceae</taxon>
        <taxon>Vallitalea</taxon>
    </lineage>
</organism>
<evidence type="ECO:0000313" key="2">
    <source>
        <dbReference type="Proteomes" id="UP001374599"/>
    </source>
</evidence>
<accession>A0ACB5UMH7</accession>
<reference evidence="1" key="1">
    <citation type="submission" date="2023-09" db="EMBL/GenBank/DDBJ databases">
        <title>Vallitalea sediminicola and Vallitalea maricola sp. nov., anaerobic bacteria isolated from marine sediment.</title>
        <authorList>
            <person name="Hirano S."/>
            <person name="Maeda A."/>
            <person name="Terahara T."/>
            <person name="Mori K."/>
            <person name="Hamada M."/>
            <person name="Matsumoto R."/>
            <person name="Kobayashi T."/>
        </authorList>
    </citation>
    <scope>NUCLEOTIDE SEQUENCE</scope>
    <source>
        <strain evidence="1">AN17-2</strain>
    </source>
</reference>